<dbReference type="KEGG" id="ant:Arnit_2218"/>
<evidence type="ECO:0000313" key="2">
    <source>
        <dbReference type="EMBL" id="ADG93870.1"/>
    </source>
</evidence>
<dbReference type="EMBL" id="CP001999">
    <property type="protein sequence ID" value="ADG93870.1"/>
    <property type="molecule type" value="Genomic_DNA"/>
</dbReference>
<dbReference type="InterPro" id="IPR033399">
    <property type="entry name" value="TP_0789-like"/>
</dbReference>
<name>D5V0Q8_ARCNC</name>
<dbReference type="OrthoDB" id="9803781at2"/>
<keyword evidence="3" id="KW-1185">Reference proteome</keyword>
<dbReference type="eggNOG" id="COG2834">
    <property type="taxonomic scope" value="Bacteria"/>
</dbReference>
<dbReference type="Pfam" id="PF17131">
    <property type="entry name" value="LolA_like"/>
    <property type="match status" value="1"/>
</dbReference>
<gene>
    <name evidence="2" type="ordered locus">Arnit_2218</name>
</gene>
<organism evidence="2 3">
    <name type="scientific">Arcobacter nitrofigilis (strain ATCC 33309 / DSM 7299 / CCUG 15893 / LMG 7604 / NCTC 12251 / CI)</name>
    <name type="common">Campylobacter nitrofigilis</name>
    <dbReference type="NCBI Taxonomy" id="572480"/>
    <lineage>
        <taxon>Bacteria</taxon>
        <taxon>Pseudomonadati</taxon>
        <taxon>Campylobacterota</taxon>
        <taxon>Epsilonproteobacteria</taxon>
        <taxon>Campylobacterales</taxon>
        <taxon>Arcobacteraceae</taxon>
        <taxon>Arcobacter</taxon>
    </lineage>
</organism>
<accession>D5V0Q8</accession>
<dbReference type="HOGENOM" id="CLU_074356_1_1_7"/>
<evidence type="ECO:0000313" key="3">
    <source>
        <dbReference type="Proteomes" id="UP000000939"/>
    </source>
</evidence>
<evidence type="ECO:0000259" key="1">
    <source>
        <dbReference type="Pfam" id="PF17131"/>
    </source>
</evidence>
<proteinExistence type="predicted"/>
<dbReference type="AlphaFoldDB" id="D5V0Q8"/>
<dbReference type="RefSeq" id="WP_013136015.1">
    <property type="nucleotide sequence ID" value="NC_014166.1"/>
</dbReference>
<sequence length="254" mass="29741" precursor="true">MIKKITIVSLFISQVFALTPFEIAINVKKNSDGYGSSKSVLEMILLDQAKNKSKRIMESISFENKNHYGINGDKSLMEFKTPLDVKGTKFLTHEKINKNNNQWLYLPVLKRIKRITSKNKSGSFMGSEFSYEDISSREPSKYTYSTSTEDTKIGNIDVYKYERYPKDKNSGYSKQILFVDKTKFVILKVEFFDKKNELLKTAKYTYRKIKNIYRVAKIQMNNHQNLKSTTLTYVKDDIKLNLDEKLFSKRYLKD</sequence>
<dbReference type="CDD" id="cd16329">
    <property type="entry name" value="LolA_like"/>
    <property type="match status" value="1"/>
</dbReference>
<feature type="domain" description="Uncharacterized protein TP-0789" evidence="1">
    <location>
        <begin position="73"/>
        <end position="253"/>
    </location>
</feature>
<protein>
    <recommendedName>
        <fullName evidence="1">Uncharacterized protein TP-0789 domain-containing protein</fullName>
    </recommendedName>
</protein>
<dbReference type="Proteomes" id="UP000000939">
    <property type="component" value="Chromosome"/>
</dbReference>
<dbReference type="Gene3D" id="2.50.20.10">
    <property type="entry name" value="Lipoprotein localisation LolA/LolB/LppX"/>
    <property type="match status" value="1"/>
</dbReference>
<dbReference type="STRING" id="572480.Arnit_2218"/>
<reference evidence="2 3" key="1">
    <citation type="journal article" date="2010" name="Stand. Genomic Sci.">
        <title>Complete genome sequence of Arcobacter nitrofigilis type strain (CI).</title>
        <authorList>
            <person name="Pati A."/>
            <person name="Gronow S."/>
            <person name="Lapidus A."/>
            <person name="Copeland A."/>
            <person name="Glavina Del Rio T."/>
            <person name="Nolan M."/>
            <person name="Lucas S."/>
            <person name="Tice H."/>
            <person name="Cheng J.F."/>
            <person name="Han C."/>
            <person name="Chertkov O."/>
            <person name="Bruce D."/>
            <person name="Tapia R."/>
            <person name="Goodwin L."/>
            <person name="Pitluck S."/>
            <person name="Liolios K."/>
            <person name="Ivanova N."/>
            <person name="Mavromatis K."/>
            <person name="Chen A."/>
            <person name="Palaniappan K."/>
            <person name="Land M."/>
            <person name="Hauser L."/>
            <person name="Chang Y.J."/>
            <person name="Jeffries C.D."/>
            <person name="Detter J.C."/>
            <person name="Rohde M."/>
            <person name="Goker M."/>
            <person name="Bristow J."/>
            <person name="Eisen J.A."/>
            <person name="Markowitz V."/>
            <person name="Hugenholtz P."/>
            <person name="Klenk H.P."/>
            <person name="Kyrpides N.C."/>
        </authorList>
    </citation>
    <scope>NUCLEOTIDE SEQUENCE [LARGE SCALE GENOMIC DNA]</scope>
    <source>
        <strain evidence="3">ATCC 33309 / DSM 7299 / CCUG 15893 / LMG 7604 / NCTC 12251 / CI</strain>
    </source>
</reference>